<reference evidence="1 2" key="1">
    <citation type="submission" date="2015-07" db="EMBL/GenBank/DDBJ databases">
        <title>Comparative genomics of the Sigatoka disease complex on banana suggests a link between parallel evolutionary changes in Pseudocercospora fijiensis and Pseudocercospora eumusae and increased virulence on the banana host.</title>
        <authorList>
            <person name="Chang T.-C."/>
            <person name="Salvucci A."/>
            <person name="Crous P.W."/>
            <person name="Stergiopoulos I."/>
        </authorList>
    </citation>
    <scope>NUCLEOTIDE SEQUENCE [LARGE SCALE GENOMIC DNA]</scope>
    <source>
        <strain evidence="1 2">CBS 114824</strain>
    </source>
</reference>
<keyword evidence="2" id="KW-1185">Reference proteome</keyword>
<sequence length="108" mass="11693">MDLIQLRTGGYPAFDDGYGYGCDYYLNGYHSGFVNGTQYTWQQLQQLMYLHAMSQVPRGRRYYNRWAAGFGGGGGGGGNPWMGVGGGIGGGMGMMMGSPYGFMAPGMW</sequence>
<comment type="caution">
    <text evidence="1">The sequence shown here is derived from an EMBL/GenBank/DDBJ whole genome shotgun (WGS) entry which is preliminary data.</text>
</comment>
<evidence type="ECO:0000313" key="2">
    <source>
        <dbReference type="Proteomes" id="UP000070133"/>
    </source>
</evidence>
<dbReference type="AlphaFoldDB" id="A0A139H1E6"/>
<evidence type="ECO:0000313" key="1">
    <source>
        <dbReference type="EMBL" id="KXS96231.1"/>
    </source>
</evidence>
<protein>
    <submittedName>
        <fullName evidence="1">Uncharacterized protein</fullName>
    </submittedName>
</protein>
<gene>
    <name evidence="1" type="ORF">AC578_9647</name>
</gene>
<dbReference type="EMBL" id="LFZN01000182">
    <property type="protein sequence ID" value="KXS96231.1"/>
    <property type="molecule type" value="Genomic_DNA"/>
</dbReference>
<name>A0A139H1E6_9PEZI</name>
<organism evidence="1 2">
    <name type="scientific">Pseudocercospora eumusae</name>
    <dbReference type="NCBI Taxonomy" id="321146"/>
    <lineage>
        <taxon>Eukaryota</taxon>
        <taxon>Fungi</taxon>
        <taxon>Dikarya</taxon>
        <taxon>Ascomycota</taxon>
        <taxon>Pezizomycotina</taxon>
        <taxon>Dothideomycetes</taxon>
        <taxon>Dothideomycetidae</taxon>
        <taxon>Mycosphaerellales</taxon>
        <taxon>Mycosphaerellaceae</taxon>
        <taxon>Pseudocercospora</taxon>
    </lineage>
</organism>
<proteinExistence type="predicted"/>
<dbReference type="Proteomes" id="UP000070133">
    <property type="component" value="Unassembled WGS sequence"/>
</dbReference>
<accession>A0A139H1E6</accession>